<dbReference type="PIRSF" id="PIRSF000477">
    <property type="entry name" value="PurNPase"/>
    <property type="match status" value="1"/>
</dbReference>
<dbReference type="Proteomes" id="UP000683360">
    <property type="component" value="Unassembled WGS sequence"/>
</dbReference>
<keyword evidence="4 10" id="KW-0808">Transferase</keyword>
<dbReference type="InterPro" id="IPR035994">
    <property type="entry name" value="Nucleoside_phosphorylase_sf"/>
</dbReference>
<comment type="catalytic activity">
    <reaction evidence="9">
        <text>guanosine + phosphate = alpha-D-ribose 1-phosphate + guanine</text>
        <dbReference type="Rhea" id="RHEA:13233"/>
        <dbReference type="ChEBI" id="CHEBI:16235"/>
        <dbReference type="ChEBI" id="CHEBI:16750"/>
        <dbReference type="ChEBI" id="CHEBI:43474"/>
        <dbReference type="ChEBI" id="CHEBI:57720"/>
        <dbReference type="EC" id="2.4.2.1"/>
    </reaction>
</comment>
<name>A0A8S3UHZ5_MYTED</name>
<dbReference type="PROSITE" id="PS01240">
    <property type="entry name" value="PNP_MTAP_2"/>
    <property type="match status" value="1"/>
</dbReference>
<comment type="similarity">
    <text evidence="2 10">Belongs to the PNP/MTAP phosphorylase family.</text>
</comment>
<dbReference type="CDD" id="cd09009">
    <property type="entry name" value="PNP-EcPNPII_like"/>
    <property type="match status" value="1"/>
</dbReference>
<comment type="catalytic activity">
    <reaction evidence="7">
        <text>2'-deoxyguanosine + phosphate = 2-deoxy-alpha-D-ribose 1-phosphate + guanine</text>
        <dbReference type="Rhea" id="RHEA:27738"/>
        <dbReference type="ChEBI" id="CHEBI:16235"/>
        <dbReference type="ChEBI" id="CHEBI:17172"/>
        <dbReference type="ChEBI" id="CHEBI:43474"/>
        <dbReference type="ChEBI" id="CHEBI:57259"/>
        <dbReference type="EC" id="2.4.2.1"/>
    </reaction>
</comment>
<evidence type="ECO:0000256" key="6">
    <source>
        <dbReference type="ARBA" id="ARBA00023918"/>
    </source>
</evidence>
<keyword evidence="3 10" id="KW-0328">Glycosyltransferase</keyword>
<accession>A0A8S3UHZ5</accession>
<comment type="catalytic activity">
    <reaction evidence="8">
        <text>2'-deoxyinosine + phosphate = 2-deoxy-alpha-D-ribose 1-phosphate + hypoxanthine</text>
        <dbReference type="Rhea" id="RHEA:27750"/>
        <dbReference type="ChEBI" id="CHEBI:17368"/>
        <dbReference type="ChEBI" id="CHEBI:28997"/>
        <dbReference type="ChEBI" id="CHEBI:43474"/>
        <dbReference type="ChEBI" id="CHEBI:57259"/>
        <dbReference type="EC" id="2.4.2.1"/>
    </reaction>
</comment>
<gene>
    <name evidence="12" type="ORF">MEDL_53123</name>
</gene>
<evidence type="ECO:0000259" key="11">
    <source>
        <dbReference type="Pfam" id="PF01048"/>
    </source>
</evidence>
<proteinExistence type="inferred from homology"/>
<dbReference type="GO" id="GO:0006166">
    <property type="term" value="P:purine ribonucleoside salvage"/>
    <property type="evidence" value="ECO:0007669"/>
    <property type="project" value="UniProtKB-KW"/>
</dbReference>
<keyword evidence="5" id="KW-0660">Purine salvage</keyword>
<dbReference type="PANTHER" id="PTHR11904:SF9">
    <property type="entry name" value="PURINE NUCLEOSIDE PHOSPHORYLASE-RELATED"/>
    <property type="match status" value="1"/>
</dbReference>
<feature type="domain" description="Nucleoside phosphorylase" evidence="11">
    <location>
        <begin position="28"/>
        <end position="300"/>
    </location>
</feature>
<reference evidence="12" key="1">
    <citation type="submission" date="2021-03" db="EMBL/GenBank/DDBJ databases">
        <authorList>
            <person name="Bekaert M."/>
        </authorList>
    </citation>
    <scope>NUCLEOTIDE SEQUENCE</scope>
</reference>
<evidence type="ECO:0000256" key="10">
    <source>
        <dbReference type="PIRNR" id="PIRNR000477"/>
    </source>
</evidence>
<evidence type="ECO:0000256" key="7">
    <source>
        <dbReference type="ARBA" id="ARBA00023929"/>
    </source>
</evidence>
<comment type="pathway">
    <text evidence="1 10">Purine metabolism; purine nucleoside salvage.</text>
</comment>
<evidence type="ECO:0000256" key="8">
    <source>
        <dbReference type="ARBA" id="ARBA00023950"/>
    </source>
</evidence>
<dbReference type="GO" id="GO:0005737">
    <property type="term" value="C:cytoplasm"/>
    <property type="evidence" value="ECO:0007669"/>
    <property type="project" value="TreeGrafter"/>
</dbReference>
<dbReference type="Gene3D" id="3.40.50.1580">
    <property type="entry name" value="Nucleoside phosphorylase domain"/>
    <property type="match status" value="2"/>
</dbReference>
<dbReference type="InterPro" id="IPR011268">
    <property type="entry name" value="Purine_phosphorylase"/>
</dbReference>
<dbReference type="EMBL" id="CAJPWZ010002576">
    <property type="protein sequence ID" value="CAG2240834.1"/>
    <property type="molecule type" value="Genomic_DNA"/>
</dbReference>
<evidence type="ECO:0000256" key="4">
    <source>
        <dbReference type="ARBA" id="ARBA00022679"/>
    </source>
</evidence>
<dbReference type="PANTHER" id="PTHR11904">
    <property type="entry name" value="METHYLTHIOADENOSINE/PURINE NUCLEOSIDE PHOSPHORYLASE"/>
    <property type="match status" value="1"/>
</dbReference>
<dbReference type="Pfam" id="PF01048">
    <property type="entry name" value="PNP_UDP_1"/>
    <property type="match status" value="1"/>
</dbReference>
<dbReference type="AlphaFoldDB" id="A0A8S3UHZ5"/>
<dbReference type="EC" id="2.4.2.1" evidence="10"/>
<evidence type="ECO:0000256" key="1">
    <source>
        <dbReference type="ARBA" id="ARBA00005058"/>
    </source>
</evidence>
<comment type="function">
    <text evidence="10">The purine nucleoside phosphorylases catalyze the phosphorolytic breakdown of the N-glycosidic bond in the beta-(deoxy)ribonucleoside molecules, with the formation of the corresponding free purine bases and pentose-1-phosphate.</text>
</comment>
<dbReference type="InterPro" id="IPR000845">
    <property type="entry name" value="Nucleoside_phosphorylase_d"/>
</dbReference>
<evidence type="ECO:0000256" key="2">
    <source>
        <dbReference type="ARBA" id="ARBA00006751"/>
    </source>
</evidence>
<comment type="caution">
    <text evidence="12">The sequence shown here is derived from an EMBL/GenBank/DDBJ whole genome shotgun (WGS) entry which is preliminary data.</text>
</comment>
<sequence>MWMGQGPSYEEVHEIAKTLEGKTKYRPTLGIVCGSGLGGLGDLVEEADIIPYDEIPHFPVSTVPGHMGKLVFGKLKGQIVVLMRGRLHCYEGYPMWKTTIPIRVMKALGVETLFLTNAAGGINPDFNTGDIMIIRDHIDFAGLSGECVLRGANDERDHIDFAGLSGECVLRGANDERFGPRFLATVGTWDDAMNELAEKAAKELGLGDILRRGVYVMIGGPTFETVAESRLLKNFGADAVGMSTVAEALVGRHMGMKVFGISLITDKCCLDYTTAKVTTHEEVLAIGQKRAKDLQSLALKI</sequence>
<comment type="catalytic activity">
    <reaction evidence="6">
        <text>inosine + phosphate = alpha-D-ribose 1-phosphate + hypoxanthine</text>
        <dbReference type="Rhea" id="RHEA:27646"/>
        <dbReference type="ChEBI" id="CHEBI:17368"/>
        <dbReference type="ChEBI" id="CHEBI:17596"/>
        <dbReference type="ChEBI" id="CHEBI:43474"/>
        <dbReference type="ChEBI" id="CHEBI:57720"/>
        <dbReference type="EC" id="2.4.2.1"/>
    </reaction>
</comment>
<dbReference type="NCBIfam" id="NF006054">
    <property type="entry name" value="PRK08202.1"/>
    <property type="match status" value="1"/>
</dbReference>
<keyword evidence="13" id="KW-1185">Reference proteome</keyword>
<dbReference type="GO" id="GO:0004731">
    <property type="term" value="F:purine-nucleoside phosphorylase activity"/>
    <property type="evidence" value="ECO:0007669"/>
    <property type="project" value="UniProtKB-EC"/>
</dbReference>
<evidence type="ECO:0000256" key="5">
    <source>
        <dbReference type="ARBA" id="ARBA00022726"/>
    </source>
</evidence>
<evidence type="ECO:0000313" key="12">
    <source>
        <dbReference type="EMBL" id="CAG2240834.1"/>
    </source>
</evidence>
<dbReference type="OrthoDB" id="10261782at2759"/>
<evidence type="ECO:0000256" key="9">
    <source>
        <dbReference type="ARBA" id="ARBA00023970"/>
    </source>
</evidence>
<evidence type="ECO:0000313" key="13">
    <source>
        <dbReference type="Proteomes" id="UP000683360"/>
    </source>
</evidence>
<protein>
    <recommendedName>
        <fullName evidence="10">Purine nucleoside phosphorylase</fullName>
        <ecNumber evidence="10">2.4.2.1</ecNumber>
    </recommendedName>
    <alternativeName>
        <fullName evidence="10">Inosine-guanosine phosphorylase</fullName>
    </alternativeName>
</protein>
<dbReference type="InterPro" id="IPR018099">
    <property type="entry name" value="Purine_phosphorylase-2_CS"/>
</dbReference>
<evidence type="ECO:0000256" key="3">
    <source>
        <dbReference type="ARBA" id="ARBA00022676"/>
    </source>
</evidence>
<organism evidence="12 13">
    <name type="scientific">Mytilus edulis</name>
    <name type="common">Blue mussel</name>
    <dbReference type="NCBI Taxonomy" id="6550"/>
    <lineage>
        <taxon>Eukaryota</taxon>
        <taxon>Metazoa</taxon>
        <taxon>Spiralia</taxon>
        <taxon>Lophotrochozoa</taxon>
        <taxon>Mollusca</taxon>
        <taxon>Bivalvia</taxon>
        <taxon>Autobranchia</taxon>
        <taxon>Pteriomorphia</taxon>
        <taxon>Mytilida</taxon>
        <taxon>Mytiloidea</taxon>
        <taxon>Mytilidae</taxon>
        <taxon>Mytilinae</taxon>
        <taxon>Mytilus</taxon>
    </lineage>
</organism>
<dbReference type="SUPFAM" id="SSF53167">
    <property type="entry name" value="Purine and uridine phosphorylases"/>
    <property type="match status" value="1"/>
</dbReference>